<dbReference type="AlphaFoldDB" id="A0A1B0CH32"/>
<proteinExistence type="inferred from homology"/>
<name>A0A1B0CH32_LUTLO</name>
<reference evidence="6" key="2">
    <citation type="journal article" date="2020" name="BMC">
        <title>Leishmania infection induces a limited differential gene expression in the sand fly midgut.</title>
        <authorList>
            <person name="Coutinho-Abreu I.V."/>
            <person name="Serafim T.D."/>
            <person name="Meneses C."/>
            <person name="Kamhawi S."/>
            <person name="Oliveira F."/>
            <person name="Valenzuela J.G."/>
        </authorList>
    </citation>
    <scope>NUCLEOTIDE SEQUENCE</scope>
    <source>
        <strain evidence="6">Jacobina</strain>
        <tissue evidence="6">Midgut</tissue>
    </source>
</reference>
<dbReference type="EMBL" id="AJWK01011920">
    <property type="status" value="NOT_ANNOTATED_CDS"/>
    <property type="molecule type" value="Genomic_DNA"/>
</dbReference>
<dbReference type="Gene3D" id="2.40.10.10">
    <property type="entry name" value="Trypsin-like serine proteases"/>
    <property type="match status" value="2"/>
</dbReference>
<dbReference type="SMART" id="SM00020">
    <property type="entry name" value="Tryp_SPc"/>
    <property type="match status" value="1"/>
</dbReference>
<dbReference type="PROSITE" id="PS50240">
    <property type="entry name" value="TRYPSIN_DOM"/>
    <property type="match status" value="1"/>
</dbReference>
<evidence type="ECO:0000313" key="8">
    <source>
        <dbReference type="Proteomes" id="UP000092461"/>
    </source>
</evidence>
<dbReference type="FunFam" id="2.40.10.10:FF:000068">
    <property type="entry name" value="transmembrane protease serine 2"/>
    <property type="match status" value="1"/>
</dbReference>
<feature type="chain" id="PRO_5044555294" evidence="4">
    <location>
        <begin position="17"/>
        <end position="269"/>
    </location>
</feature>
<evidence type="ECO:0000256" key="3">
    <source>
        <dbReference type="ARBA" id="ARBA00024195"/>
    </source>
</evidence>
<dbReference type="InterPro" id="IPR043504">
    <property type="entry name" value="Peptidase_S1_PA_chymotrypsin"/>
</dbReference>
<dbReference type="InterPro" id="IPR051487">
    <property type="entry name" value="Ser/Thr_Proteases_Immune/Dev"/>
</dbReference>
<sequence length="269" mass="29060">MKIFLVLVNVFLGCLAAPNGWIIGGDNAAPGEFPHMLSLQWHFIDIRRHNCGASIINEWWALTAAHCITETVIEHGGTLSVIAGAWDFREPTEFQQEVAVERFVNHPLYPGGGVVAPHDIGVMRLAEPLIFNDRVKPVVFPVPNTLATGTGVFSGWGNIQSDPPAVFPYILQRADMPILTMSECHDTLIQFGASHLLNLDGDICTGPLTGGLSACSADSGSPLGQWDGDDFIQHGVAAWTIFPCGRVGAPTVHARVAAYIDWINENIAD</sequence>
<dbReference type="InterPro" id="IPR001314">
    <property type="entry name" value="Peptidase_S1A"/>
</dbReference>
<evidence type="ECO:0000256" key="4">
    <source>
        <dbReference type="SAM" id="SignalP"/>
    </source>
</evidence>
<keyword evidence="2" id="KW-0325">Glycoprotein</keyword>
<keyword evidence="8" id="KW-1185">Reference proteome</keyword>
<reference evidence="7" key="3">
    <citation type="submission" date="2020-05" db="UniProtKB">
        <authorList>
            <consortium name="EnsemblMetazoa"/>
        </authorList>
    </citation>
    <scope>IDENTIFICATION</scope>
    <source>
        <strain evidence="7">Jacobina</strain>
    </source>
</reference>
<dbReference type="InterPro" id="IPR018114">
    <property type="entry name" value="TRYPSIN_HIS"/>
</dbReference>
<dbReference type="VEuPathDB" id="VectorBase:LLONM1_007612"/>
<feature type="signal peptide" evidence="4">
    <location>
        <begin position="1"/>
        <end position="16"/>
    </location>
</feature>
<dbReference type="SUPFAM" id="SSF50494">
    <property type="entry name" value="Trypsin-like serine proteases"/>
    <property type="match status" value="1"/>
</dbReference>
<dbReference type="Proteomes" id="UP000092461">
    <property type="component" value="Unassembled WGS sequence"/>
</dbReference>
<reference evidence="8" key="1">
    <citation type="submission" date="2012-05" db="EMBL/GenBank/DDBJ databases">
        <title>Whole Genome Assembly of Lutzomyia longipalpis.</title>
        <authorList>
            <person name="Richards S."/>
            <person name="Qu C."/>
            <person name="Dillon R."/>
            <person name="Worley K."/>
            <person name="Scherer S."/>
            <person name="Batterton M."/>
            <person name="Taylor A."/>
            <person name="Hawes A."/>
            <person name="Hernandez B."/>
            <person name="Kovar C."/>
            <person name="Mandapat C."/>
            <person name="Pham C."/>
            <person name="Qu C."/>
            <person name="Jing C."/>
            <person name="Bess C."/>
            <person name="Bandaranaike D."/>
            <person name="Ngo D."/>
            <person name="Ongeri F."/>
            <person name="Arias F."/>
            <person name="Lara F."/>
            <person name="Weissenberger G."/>
            <person name="Kamau G."/>
            <person name="Han H."/>
            <person name="Shen H."/>
            <person name="Dinh H."/>
            <person name="Khalil I."/>
            <person name="Jones J."/>
            <person name="Shafer J."/>
            <person name="Jayaseelan J."/>
            <person name="Quiroz J."/>
            <person name="Blankenburg K."/>
            <person name="Nguyen L."/>
            <person name="Jackson L."/>
            <person name="Francisco L."/>
            <person name="Tang L.-Y."/>
            <person name="Pu L.-L."/>
            <person name="Perales L."/>
            <person name="Lorensuhewa L."/>
            <person name="Munidasa M."/>
            <person name="Coyle M."/>
            <person name="Taylor M."/>
            <person name="Puazo M."/>
            <person name="Firestine M."/>
            <person name="Scheel M."/>
            <person name="Javaid M."/>
            <person name="Wang M."/>
            <person name="Li M."/>
            <person name="Tabassum N."/>
            <person name="Saada N."/>
            <person name="Osuji N."/>
            <person name="Aqrawi P."/>
            <person name="Fu Q."/>
            <person name="Thornton R."/>
            <person name="Raj R."/>
            <person name="Goodspeed R."/>
            <person name="Mata R."/>
            <person name="Najjar R."/>
            <person name="Gubbala S."/>
            <person name="Lee S."/>
            <person name="Denson S."/>
            <person name="Patil S."/>
            <person name="Macmil S."/>
            <person name="Qi S."/>
            <person name="Matskevitch T."/>
            <person name="Palculict T."/>
            <person name="Mathew T."/>
            <person name="Vee V."/>
            <person name="Velamala V."/>
            <person name="Korchina V."/>
            <person name="Cai W."/>
            <person name="Liu W."/>
            <person name="Dai W."/>
            <person name="Zou X."/>
            <person name="Zhu Y."/>
            <person name="Zhang Y."/>
            <person name="Wu Y.-Q."/>
            <person name="Xin Y."/>
            <person name="Nazarath L."/>
            <person name="Kovar C."/>
            <person name="Han Y."/>
            <person name="Muzny D."/>
            <person name="Gibbs R."/>
        </authorList>
    </citation>
    <scope>NUCLEOTIDE SEQUENCE [LARGE SCALE GENOMIC DNA]</scope>
    <source>
        <strain evidence="8">Jacobina</strain>
    </source>
</reference>
<dbReference type="PROSITE" id="PS00134">
    <property type="entry name" value="TRYPSIN_HIS"/>
    <property type="match status" value="1"/>
</dbReference>
<dbReference type="CDD" id="cd00190">
    <property type="entry name" value="Tryp_SPc"/>
    <property type="match status" value="1"/>
</dbReference>
<dbReference type="GO" id="GO:0004252">
    <property type="term" value="F:serine-type endopeptidase activity"/>
    <property type="evidence" value="ECO:0007669"/>
    <property type="project" value="InterPro"/>
</dbReference>
<evidence type="ECO:0000256" key="1">
    <source>
        <dbReference type="ARBA" id="ARBA00023157"/>
    </source>
</evidence>
<dbReference type="PANTHER" id="PTHR24256">
    <property type="entry name" value="TRYPTASE-RELATED"/>
    <property type="match status" value="1"/>
</dbReference>
<protein>
    <submittedName>
        <fullName evidence="6">Putative trypsin-1-like isoform x2</fullName>
    </submittedName>
</protein>
<dbReference type="EMBL" id="GITU01009536">
    <property type="protein sequence ID" value="MBC1178239.1"/>
    <property type="molecule type" value="Transcribed_RNA"/>
</dbReference>
<dbReference type="InterPro" id="IPR009003">
    <property type="entry name" value="Peptidase_S1_PA"/>
</dbReference>
<evidence type="ECO:0000256" key="2">
    <source>
        <dbReference type="ARBA" id="ARBA00023180"/>
    </source>
</evidence>
<dbReference type="VEuPathDB" id="VectorBase:LLOJ003744"/>
<dbReference type="PRINTS" id="PR00722">
    <property type="entry name" value="CHYMOTRYPSIN"/>
</dbReference>
<evidence type="ECO:0000313" key="7">
    <source>
        <dbReference type="EnsemblMetazoa" id="LLOJ003744-PA"/>
    </source>
</evidence>
<dbReference type="EnsemblMetazoa" id="LLOJ003744-RA">
    <property type="protein sequence ID" value="LLOJ003744-PA"/>
    <property type="gene ID" value="LLOJ003744"/>
</dbReference>
<comment type="similarity">
    <text evidence="3">Belongs to the peptidase S1 family. CLIP subfamily.</text>
</comment>
<organism evidence="7 8">
    <name type="scientific">Lutzomyia longipalpis</name>
    <name type="common">Sand fly</name>
    <dbReference type="NCBI Taxonomy" id="7200"/>
    <lineage>
        <taxon>Eukaryota</taxon>
        <taxon>Metazoa</taxon>
        <taxon>Ecdysozoa</taxon>
        <taxon>Arthropoda</taxon>
        <taxon>Hexapoda</taxon>
        <taxon>Insecta</taxon>
        <taxon>Pterygota</taxon>
        <taxon>Neoptera</taxon>
        <taxon>Endopterygota</taxon>
        <taxon>Diptera</taxon>
        <taxon>Nematocera</taxon>
        <taxon>Psychodoidea</taxon>
        <taxon>Psychodidae</taxon>
        <taxon>Lutzomyia</taxon>
        <taxon>Lutzomyia</taxon>
    </lineage>
</organism>
<evidence type="ECO:0000313" key="6">
    <source>
        <dbReference type="EMBL" id="MBC1178239.1"/>
    </source>
</evidence>
<dbReference type="Pfam" id="PF00089">
    <property type="entry name" value="Trypsin"/>
    <property type="match status" value="1"/>
</dbReference>
<accession>A0A1B0CH32</accession>
<evidence type="ECO:0000259" key="5">
    <source>
        <dbReference type="PROSITE" id="PS50240"/>
    </source>
</evidence>
<keyword evidence="1" id="KW-1015">Disulfide bond</keyword>
<feature type="domain" description="Peptidase S1" evidence="5">
    <location>
        <begin position="22"/>
        <end position="268"/>
    </location>
</feature>
<keyword evidence="4" id="KW-0732">Signal</keyword>
<dbReference type="GO" id="GO:0006508">
    <property type="term" value="P:proteolysis"/>
    <property type="evidence" value="ECO:0007669"/>
    <property type="project" value="InterPro"/>
</dbReference>
<dbReference type="InterPro" id="IPR001254">
    <property type="entry name" value="Trypsin_dom"/>
</dbReference>